<dbReference type="Gene3D" id="3.40.50.720">
    <property type="entry name" value="NAD(P)-binding Rossmann-like Domain"/>
    <property type="match status" value="1"/>
</dbReference>
<dbReference type="InterPro" id="IPR050177">
    <property type="entry name" value="Lipid_A_modif_metabolic_enz"/>
</dbReference>
<dbReference type="InterPro" id="IPR001509">
    <property type="entry name" value="Epimerase_deHydtase"/>
</dbReference>
<sequence>MNCAVIFGGSGFIGTFFANYLIESKTVEKVYLYDKEQIDQKPFPYRKVLIAEQPQIVEINGDVRKPINWTPDEDIYLVANFAAIHREPGHEDFEYYETNLLGAEHVCSWTATVDCRNVIFTSSISPYGPSEQSKDERSLPTPTTAYGSSKLVAEKVHQSWLAADPQRRHLVIVRPGVVFGPNEGGNVSRLIKSVLNRYFFYTGNRTTRKAGTYVKELCIAMLWVLTRQQEKQSNFSLFNMTMNPGPSIEEYVDSVCKVANIKRYIPSVPFRVLLFIAQCIDTITRPLGIKHPFSPIRIEKLRRSNNILPTFLLETGYTYKYTLVSALTDWKQSNPDEWT</sequence>
<name>A0ABW8W2I7_9PSED</name>
<evidence type="ECO:0000313" key="2">
    <source>
        <dbReference type="EMBL" id="MFL8999483.1"/>
    </source>
</evidence>
<proteinExistence type="predicted"/>
<dbReference type="Proteomes" id="UP001628646">
    <property type="component" value="Unassembled WGS sequence"/>
</dbReference>
<gene>
    <name evidence="2" type="ORF">ACJ8NA_12570</name>
</gene>
<dbReference type="Pfam" id="PF01370">
    <property type="entry name" value="Epimerase"/>
    <property type="match status" value="1"/>
</dbReference>
<dbReference type="RefSeq" id="WP_407800343.1">
    <property type="nucleotide sequence ID" value="NZ_JBJNUX010000004.1"/>
</dbReference>
<reference evidence="2 3" key="1">
    <citation type="submission" date="2024-12" db="EMBL/GenBank/DDBJ databases">
        <title>Pseudomonas species isolated from Lotus nodules promote plant growth.</title>
        <authorList>
            <person name="Yu Y.-H."/>
            <person name="Kurtenbach J."/>
            <person name="Crosbie D."/>
            <person name="Brachmann A."/>
            <person name="Marin M."/>
        </authorList>
    </citation>
    <scope>NUCLEOTIDE SEQUENCE [LARGE SCALE GENOMIC DNA]</scope>
    <source>
        <strain evidence="2 3">PLb11B</strain>
    </source>
</reference>
<dbReference type="SUPFAM" id="SSF51735">
    <property type="entry name" value="NAD(P)-binding Rossmann-fold domains"/>
    <property type="match status" value="1"/>
</dbReference>
<dbReference type="InterPro" id="IPR036291">
    <property type="entry name" value="NAD(P)-bd_dom_sf"/>
</dbReference>
<accession>A0ABW8W2I7</accession>
<evidence type="ECO:0000313" key="3">
    <source>
        <dbReference type="Proteomes" id="UP001628646"/>
    </source>
</evidence>
<evidence type="ECO:0000259" key="1">
    <source>
        <dbReference type="Pfam" id="PF01370"/>
    </source>
</evidence>
<comment type="caution">
    <text evidence="2">The sequence shown here is derived from an EMBL/GenBank/DDBJ whole genome shotgun (WGS) entry which is preliminary data.</text>
</comment>
<organism evidence="2 3">
    <name type="scientific">Pseudomonas azerbaijanorientalis</name>
    <dbReference type="NCBI Taxonomy" id="2842350"/>
    <lineage>
        <taxon>Bacteria</taxon>
        <taxon>Pseudomonadati</taxon>
        <taxon>Pseudomonadota</taxon>
        <taxon>Gammaproteobacteria</taxon>
        <taxon>Pseudomonadales</taxon>
        <taxon>Pseudomonadaceae</taxon>
        <taxon>Pseudomonas</taxon>
    </lineage>
</organism>
<feature type="domain" description="NAD-dependent epimerase/dehydratase" evidence="1">
    <location>
        <begin position="5"/>
        <end position="232"/>
    </location>
</feature>
<protein>
    <submittedName>
        <fullName evidence="2">NAD-dependent epimerase/dehydratase family protein</fullName>
    </submittedName>
</protein>
<dbReference type="EMBL" id="JBJNUY010000005">
    <property type="protein sequence ID" value="MFL8999483.1"/>
    <property type="molecule type" value="Genomic_DNA"/>
</dbReference>
<keyword evidence="3" id="KW-1185">Reference proteome</keyword>
<dbReference type="PANTHER" id="PTHR43245">
    <property type="entry name" value="BIFUNCTIONAL POLYMYXIN RESISTANCE PROTEIN ARNA"/>
    <property type="match status" value="1"/>
</dbReference>